<evidence type="ECO:0000313" key="3">
    <source>
        <dbReference type="Proteomes" id="UP000009328"/>
    </source>
</evidence>
<dbReference type="AlphaFoldDB" id="K0KHB2"/>
<proteinExistence type="predicted"/>
<keyword evidence="3" id="KW-1185">Reference proteome</keyword>
<dbReference type="eggNOG" id="ENOG502QUSW">
    <property type="taxonomic scope" value="Eukaryota"/>
</dbReference>
<protein>
    <recommendedName>
        <fullName evidence="4">Protein RMD9, mitochondrial</fullName>
    </recommendedName>
</protein>
<name>K0KHB2_WICCF</name>
<accession>K0KHB2</accession>
<dbReference type="STRING" id="1206466.K0KHB2"/>
<feature type="region of interest" description="Disordered" evidence="1">
    <location>
        <begin position="72"/>
        <end position="108"/>
    </location>
</feature>
<dbReference type="FunCoup" id="K0KHB2">
    <property type="interactions" value="72"/>
</dbReference>
<feature type="compositionally biased region" description="Polar residues" evidence="1">
    <location>
        <begin position="96"/>
        <end position="108"/>
    </location>
</feature>
<reference evidence="2 3" key="1">
    <citation type="journal article" date="2012" name="Eukaryot. Cell">
        <title>Draft genome sequence of Wickerhamomyces ciferrii NRRL Y-1031 F-60-10.</title>
        <authorList>
            <person name="Schneider J."/>
            <person name="Andrea H."/>
            <person name="Blom J."/>
            <person name="Jaenicke S."/>
            <person name="Ruckert C."/>
            <person name="Schorsch C."/>
            <person name="Szczepanowski R."/>
            <person name="Farwick M."/>
            <person name="Goesmann A."/>
            <person name="Puhler A."/>
            <person name="Schaffer S."/>
            <person name="Tauch A."/>
            <person name="Kohler T."/>
            <person name="Brinkrolf K."/>
        </authorList>
    </citation>
    <scope>NUCLEOTIDE SEQUENCE [LARGE SCALE GENOMIC DNA]</scope>
    <source>
        <strain evidence="3">ATCC 14091 / BCRC 22168 / CBS 111 / JCM 3599 / NBRC 0793 / NRRL Y-1031 F-60-10</strain>
    </source>
</reference>
<gene>
    <name evidence="2" type="ORF">BN7_91</name>
</gene>
<comment type="caution">
    <text evidence="2">The sequence shown here is derived from an EMBL/GenBank/DDBJ whole genome shotgun (WGS) entry which is preliminary data.</text>
</comment>
<dbReference type="EMBL" id="CAIF01000001">
    <property type="protein sequence ID" value="CCH40558.1"/>
    <property type="molecule type" value="Genomic_DNA"/>
</dbReference>
<sequence>MFRITQSNVLKTRIANQVVSNARNSLNHSIRFNSIALERSTSQEINNNTNNNNNNNNFSFTKTIKDVAALKNQDQSSIDSNKPYNKKSNSKKNSYQRNNQGNDPKSPWFNQLNAFDDVVNQTASFNTKGGQAFIWENAQTGFTLYKELKGTPDFKAHHLSKLIHLLHNGLRANRFQLTRLAKKPDYDSRSFLKDMETYVKNCLREITNDILDGTSRINDTGAMHLLTSLKELHLSQEAIGVWSSCVQVESVRDVFLNPKVVGVLLPLMYEAGSSFQDVKSLFDQSLKLTSNLHPNLSIGMIRTCLAANENDLALELFSTLCDDVNKSNLPYIIEAHLSFIGDCQNPIVANSFFNKAINKEMPYHLTLQVSAVKTYLENLYNSNPSTFDNVLNDWTAATKFYGRNIHHGISSSLNNTFFDLFFQHYSQDPSNGLLKLKEIISIYNDIKPIDEPFFNIIISKIGIWKTKSTIDSLYQAYDIYNIKKSQVSRRIYLKSLGSVKVSESEILESWYDLLKFSDLEGSSYIANADWAAIRDATANSQIESRPLLFAQVFKKYGEFCRDLTQYSRLKSNSQNGVITSKLFKDLDNIDDSNVELIQFNSIRSSNY</sequence>
<dbReference type="InParanoid" id="K0KHB2"/>
<organism evidence="2 3">
    <name type="scientific">Wickerhamomyces ciferrii (strain ATCC 14091 / BCRC 22168 / CBS 111 / JCM 3599 / NBRC 0793 / NRRL Y-1031 F-60-10)</name>
    <name type="common">Yeast</name>
    <name type="synonym">Pichia ciferrii</name>
    <dbReference type="NCBI Taxonomy" id="1206466"/>
    <lineage>
        <taxon>Eukaryota</taxon>
        <taxon>Fungi</taxon>
        <taxon>Dikarya</taxon>
        <taxon>Ascomycota</taxon>
        <taxon>Saccharomycotina</taxon>
        <taxon>Saccharomycetes</taxon>
        <taxon>Phaffomycetales</taxon>
        <taxon>Wickerhamomycetaceae</taxon>
        <taxon>Wickerhamomyces</taxon>
    </lineage>
</organism>
<evidence type="ECO:0008006" key="4">
    <source>
        <dbReference type="Google" id="ProtNLM"/>
    </source>
</evidence>
<dbReference type="HOGENOM" id="CLU_019840_0_0_1"/>
<dbReference type="Proteomes" id="UP000009328">
    <property type="component" value="Unassembled WGS sequence"/>
</dbReference>
<evidence type="ECO:0000256" key="1">
    <source>
        <dbReference type="SAM" id="MobiDB-lite"/>
    </source>
</evidence>
<evidence type="ECO:0000313" key="2">
    <source>
        <dbReference type="EMBL" id="CCH40558.1"/>
    </source>
</evidence>